<sequence length="94" mass="10845">MASHSTSSTTVPRKRSKTQSEVAVNPFFCFPKRGTSFELLDPLPWKSYTLNLPELADSTLCYSRDGWLLMRRSVSIDMFFFNPFSRELVSLPKF</sequence>
<evidence type="ECO:0000256" key="1">
    <source>
        <dbReference type="SAM" id="MobiDB-lite"/>
    </source>
</evidence>
<protein>
    <recommendedName>
        <fullName evidence="2">KIB1-4 beta-propeller domain-containing protein</fullName>
    </recommendedName>
</protein>
<feature type="compositionally biased region" description="Polar residues" evidence="1">
    <location>
        <begin position="1"/>
        <end position="11"/>
    </location>
</feature>
<dbReference type="Pfam" id="PF03478">
    <property type="entry name" value="Beta-prop_KIB1-4"/>
    <property type="match status" value="1"/>
</dbReference>
<dbReference type="PANTHER" id="PTHR33127:SF30">
    <property type="entry name" value="F-BOX DOMAIN-CONTAINING PROTEIN"/>
    <property type="match status" value="1"/>
</dbReference>
<comment type="caution">
    <text evidence="3">The sequence shown here is derived from an EMBL/GenBank/DDBJ whole genome shotgun (WGS) entry which is preliminary data.</text>
</comment>
<dbReference type="EMBL" id="QGKV02000759">
    <property type="protein sequence ID" value="KAF3565151.1"/>
    <property type="molecule type" value="Genomic_DNA"/>
</dbReference>
<feature type="region of interest" description="Disordered" evidence="1">
    <location>
        <begin position="1"/>
        <end position="20"/>
    </location>
</feature>
<evidence type="ECO:0000259" key="2">
    <source>
        <dbReference type="Pfam" id="PF03478"/>
    </source>
</evidence>
<evidence type="ECO:0000313" key="4">
    <source>
        <dbReference type="Proteomes" id="UP000266723"/>
    </source>
</evidence>
<dbReference type="InterPro" id="IPR005174">
    <property type="entry name" value="KIB1-4_b-propeller"/>
</dbReference>
<reference evidence="3 4" key="1">
    <citation type="journal article" date="2020" name="BMC Genomics">
        <title>Intraspecific diversification of the crop wild relative Brassica cretica Lam. using demographic model selection.</title>
        <authorList>
            <person name="Kioukis A."/>
            <person name="Michalopoulou V.A."/>
            <person name="Briers L."/>
            <person name="Pirintsos S."/>
            <person name="Studholme D.J."/>
            <person name="Pavlidis P."/>
            <person name="Sarris P.F."/>
        </authorList>
    </citation>
    <scope>NUCLEOTIDE SEQUENCE [LARGE SCALE GENOMIC DNA]</scope>
    <source>
        <strain evidence="4">cv. PFS-1207/04</strain>
    </source>
</reference>
<name>A0ABQ7CYH4_BRACR</name>
<proteinExistence type="predicted"/>
<feature type="domain" description="KIB1-4 beta-propeller" evidence="2">
    <location>
        <begin position="46"/>
        <end position="93"/>
    </location>
</feature>
<dbReference type="Proteomes" id="UP000266723">
    <property type="component" value="Unassembled WGS sequence"/>
</dbReference>
<evidence type="ECO:0000313" key="3">
    <source>
        <dbReference type="EMBL" id="KAF3565151.1"/>
    </source>
</evidence>
<gene>
    <name evidence="3" type="ORF">DY000_02011912</name>
</gene>
<accession>A0ABQ7CYH4</accession>
<dbReference type="PANTHER" id="PTHR33127">
    <property type="entry name" value="TRANSMEMBRANE PROTEIN"/>
    <property type="match status" value="1"/>
</dbReference>
<organism evidence="3 4">
    <name type="scientific">Brassica cretica</name>
    <name type="common">Mustard</name>
    <dbReference type="NCBI Taxonomy" id="69181"/>
    <lineage>
        <taxon>Eukaryota</taxon>
        <taxon>Viridiplantae</taxon>
        <taxon>Streptophyta</taxon>
        <taxon>Embryophyta</taxon>
        <taxon>Tracheophyta</taxon>
        <taxon>Spermatophyta</taxon>
        <taxon>Magnoliopsida</taxon>
        <taxon>eudicotyledons</taxon>
        <taxon>Gunneridae</taxon>
        <taxon>Pentapetalae</taxon>
        <taxon>rosids</taxon>
        <taxon>malvids</taxon>
        <taxon>Brassicales</taxon>
        <taxon>Brassicaceae</taxon>
        <taxon>Brassiceae</taxon>
        <taxon>Brassica</taxon>
    </lineage>
</organism>
<keyword evidence="4" id="KW-1185">Reference proteome</keyword>